<protein>
    <recommendedName>
        <fullName evidence="4">EamA domain-containing protein</fullName>
    </recommendedName>
</protein>
<organism evidence="2 3">
    <name type="scientific">Lacipirellula parvula</name>
    <dbReference type="NCBI Taxonomy" id="2650471"/>
    <lineage>
        <taxon>Bacteria</taxon>
        <taxon>Pseudomonadati</taxon>
        <taxon>Planctomycetota</taxon>
        <taxon>Planctomycetia</taxon>
        <taxon>Pirellulales</taxon>
        <taxon>Lacipirellulaceae</taxon>
        <taxon>Lacipirellula</taxon>
    </lineage>
</organism>
<feature type="transmembrane region" description="Helical" evidence="1">
    <location>
        <begin position="63"/>
        <end position="85"/>
    </location>
</feature>
<dbReference type="KEGG" id="lpav:PLANPX_2898"/>
<evidence type="ECO:0000313" key="3">
    <source>
        <dbReference type="Proteomes" id="UP000326837"/>
    </source>
</evidence>
<proteinExistence type="predicted"/>
<dbReference type="Gene3D" id="1.10.3730.20">
    <property type="match status" value="1"/>
</dbReference>
<keyword evidence="3" id="KW-1185">Reference proteome</keyword>
<feature type="transmembrane region" description="Helical" evidence="1">
    <location>
        <begin position="37"/>
        <end position="57"/>
    </location>
</feature>
<feature type="transmembrane region" description="Helical" evidence="1">
    <location>
        <begin position="6"/>
        <end position="25"/>
    </location>
</feature>
<dbReference type="RefSeq" id="WP_152099097.1">
    <property type="nucleotide sequence ID" value="NZ_AP021861.1"/>
</dbReference>
<evidence type="ECO:0000313" key="2">
    <source>
        <dbReference type="EMBL" id="BBO33286.1"/>
    </source>
</evidence>
<dbReference type="Proteomes" id="UP000326837">
    <property type="component" value="Chromosome"/>
</dbReference>
<accession>A0A5K7XG82</accession>
<feature type="transmembrane region" description="Helical" evidence="1">
    <location>
        <begin position="92"/>
        <end position="111"/>
    </location>
</feature>
<dbReference type="InterPro" id="IPR037185">
    <property type="entry name" value="EmrE-like"/>
</dbReference>
<evidence type="ECO:0008006" key="4">
    <source>
        <dbReference type="Google" id="ProtNLM"/>
    </source>
</evidence>
<gene>
    <name evidence="2" type="ORF">PLANPX_2898</name>
</gene>
<sequence>MDKQTLAILVTIGFSLVGVIGDYFLKRASLAEHSLRSGWFYVGFIVYASTAFGWVFVMKHLKLATVGVVYSVSMILLLSAVGAIVYRETLNATELVGIGLAIGSLVLLMRFA</sequence>
<dbReference type="SUPFAM" id="SSF103481">
    <property type="entry name" value="Multidrug resistance efflux transporter EmrE"/>
    <property type="match status" value="1"/>
</dbReference>
<dbReference type="EMBL" id="AP021861">
    <property type="protein sequence ID" value="BBO33286.1"/>
    <property type="molecule type" value="Genomic_DNA"/>
</dbReference>
<name>A0A5K7XG82_9BACT</name>
<keyword evidence="1" id="KW-0812">Transmembrane</keyword>
<dbReference type="AlphaFoldDB" id="A0A5K7XG82"/>
<evidence type="ECO:0000256" key="1">
    <source>
        <dbReference type="SAM" id="Phobius"/>
    </source>
</evidence>
<keyword evidence="1" id="KW-0472">Membrane</keyword>
<reference evidence="3" key="1">
    <citation type="submission" date="2019-10" db="EMBL/GenBank/DDBJ databases">
        <title>Lacipirellula parvula gen. nov., sp. nov., representing a lineage of planctomycetes widespread in freshwater anoxic habitats, and description of the family Lacipirellulaceae.</title>
        <authorList>
            <person name="Dedysh S.N."/>
            <person name="Kulichevskaya I.S."/>
            <person name="Beletsky A.V."/>
            <person name="Rakitin A.L."/>
            <person name="Mardanov A.V."/>
            <person name="Ivanova A.A."/>
            <person name="Saltykova V.X."/>
            <person name="Rijpstra W.I.C."/>
            <person name="Sinninghe Damste J.S."/>
            <person name="Ravin N.V."/>
        </authorList>
    </citation>
    <scope>NUCLEOTIDE SEQUENCE [LARGE SCALE GENOMIC DNA]</scope>
    <source>
        <strain evidence="3">PX69</strain>
    </source>
</reference>
<keyword evidence="1" id="KW-1133">Transmembrane helix</keyword>